<evidence type="ECO:0000256" key="3">
    <source>
        <dbReference type="ARBA" id="ARBA00022723"/>
    </source>
</evidence>
<dbReference type="VEuPathDB" id="VectorBase:LDEU001003"/>
<protein>
    <submittedName>
        <fullName evidence="10">Zinc finger protein 830-like protein</fullName>
    </submittedName>
</protein>
<organism evidence="10 11">
    <name type="scientific">Leptotrombidium deliense</name>
    <dbReference type="NCBI Taxonomy" id="299467"/>
    <lineage>
        <taxon>Eukaryota</taxon>
        <taxon>Metazoa</taxon>
        <taxon>Ecdysozoa</taxon>
        <taxon>Arthropoda</taxon>
        <taxon>Chelicerata</taxon>
        <taxon>Arachnida</taxon>
        <taxon>Acari</taxon>
        <taxon>Acariformes</taxon>
        <taxon>Trombidiformes</taxon>
        <taxon>Prostigmata</taxon>
        <taxon>Anystina</taxon>
        <taxon>Parasitengona</taxon>
        <taxon>Trombiculoidea</taxon>
        <taxon>Trombiculidae</taxon>
        <taxon>Leptotrombidium</taxon>
    </lineage>
</organism>
<evidence type="ECO:0000256" key="4">
    <source>
        <dbReference type="ARBA" id="ARBA00022771"/>
    </source>
</evidence>
<dbReference type="OrthoDB" id="77607at2759"/>
<dbReference type="GO" id="GO:0003676">
    <property type="term" value="F:nucleic acid binding"/>
    <property type="evidence" value="ECO:0007669"/>
    <property type="project" value="InterPro"/>
</dbReference>
<gene>
    <name evidence="10" type="ORF">B4U80_02543</name>
</gene>
<comment type="caution">
    <text evidence="10">The sequence shown here is derived from an EMBL/GenBank/DDBJ whole genome shotgun (WGS) entry which is preliminary data.</text>
</comment>
<evidence type="ECO:0000256" key="2">
    <source>
        <dbReference type="ARBA" id="ARBA00022473"/>
    </source>
</evidence>
<feature type="domain" description="ZNF380 coiled-coil" evidence="9">
    <location>
        <begin position="80"/>
        <end position="159"/>
    </location>
</feature>
<sequence>MNKYAINEFKRRAKASDYDSGPLRKQAKISTGKRKGEQKRNEESSKSEVSQTLPADFFDVAKTDDRSENADNGKQMPNEIPKGFFDDPVMDAKARNVAYKDPKEEEWELFQKAISEEKNVSEALVEEELEAVQVERNLEEIDSQIEKWQKVNELQEKAEKIIANSDKDMKEDNLSDDEDTADFDDLNVFSDWRSRGTVFNK</sequence>
<keyword evidence="4" id="KW-0863">Zinc-finger</keyword>
<name>A0A443SU49_9ACAR</name>
<keyword evidence="5" id="KW-0862">Zinc</keyword>
<dbReference type="Proteomes" id="UP000288716">
    <property type="component" value="Unassembled WGS sequence"/>
</dbReference>
<comment type="subcellular location">
    <subcellularLocation>
        <location evidence="1">Nucleus speckle</location>
    </subcellularLocation>
</comment>
<dbReference type="AlphaFoldDB" id="A0A443SU49"/>
<dbReference type="GO" id="GO:0005681">
    <property type="term" value="C:spliceosomal complex"/>
    <property type="evidence" value="ECO:0007669"/>
    <property type="project" value="InterPro"/>
</dbReference>
<dbReference type="InterPro" id="IPR059039">
    <property type="entry name" value="ZNF380_CC"/>
</dbReference>
<dbReference type="InterPro" id="IPR040050">
    <property type="entry name" value="ZNF830-like"/>
</dbReference>
<feature type="region of interest" description="Disordered" evidence="8">
    <location>
        <begin position="12"/>
        <end position="87"/>
    </location>
</feature>
<keyword evidence="2" id="KW-0217">Developmental protein</keyword>
<dbReference type="Pfam" id="PF23406">
    <property type="entry name" value="ZNF380_CC"/>
    <property type="match status" value="1"/>
</dbReference>
<evidence type="ECO:0000256" key="8">
    <source>
        <dbReference type="SAM" id="MobiDB-lite"/>
    </source>
</evidence>
<feature type="coiled-coil region" evidence="7">
    <location>
        <begin position="124"/>
        <end position="171"/>
    </location>
</feature>
<evidence type="ECO:0000256" key="6">
    <source>
        <dbReference type="ARBA" id="ARBA00023242"/>
    </source>
</evidence>
<evidence type="ECO:0000256" key="1">
    <source>
        <dbReference type="ARBA" id="ARBA00004324"/>
    </source>
</evidence>
<evidence type="ECO:0000313" key="10">
    <source>
        <dbReference type="EMBL" id="RWS31037.1"/>
    </source>
</evidence>
<feature type="compositionally biased region" description="Basic and acidic residues" evidence="8">
    <location>
        <begin position="59"/>
        <end position="71"/>
    </location>
</feature>
<keyword evidence="11" id="KW-1185">Reference proteome</keyword>
<evidence type="ECO:0000256" key="7">
    <source>
        <dbReference type="SAM" id="Coils"/>
    </source>
</evidence>
<dbReference type="EMBL" id="NCKV01000292">
    <property type="protein sequence ID" value="RWS31037.1"/>
    <property type="molecule type" value="Genomic_DNA"/>
</dbReference>
<dbReference type="GO" id="GO:0044773">
    <property type="term" value="P:mitotic DNA damage checkpoint signaling"/>
    <property type="evidence" value="ECO:0007669"/>
    <property type="project" value="TreeGrafter"/>
</dbReference>
<reference evidence="10 11" key="1">
    <citation type="journal article" date="2018" name="Gigascience">
        <title>Genomes of trombidid mites reveal novel predicted allergens and laterally-transferred genes associated with secondary metabolism.</title>
        <authorList>
            <person name="Dong X."/>
            <person name="Chaisiri K."/>
            <person name="Xia D."/>
            <person name="Armstrong S.D."/>
            <person name="Fang Y."/>
            <person name="Donnelly M.J."/>
            <person name="Kadowaki T."/>
            <person name="McGarry J.W."/>
            <person name="Darby A.C."/>
            <person name="Makepeace B.L."/>
        </authorList>
    </citation>
    <scope>NUCLEOTIDE SEQUENCE [LARGE SCALE GENOMIC DNA]</scope>
    <source>
        <strain evidence="10">UoL-UT</strain>
    </source>
</reference>
<feature type="compositionally biased region" description="Basic and acidic residues" evidence="8">
    <location>
        <begin position="34"/>
        <end position="46"/>
    </location>
</feature>
<proteinExistence type="predicted"/>
<dbReference type="GO" id="GO:0008270">
    <property type="term" value="F:zinc ion binding"/>
    <property type="evidence" value="ECO:0007669"/>
    <property type="project" value="UniProtKB-KW"/>
</dbReference>
<dbReference type="PANTHER" id="PTHR13278:SF0">
    <property type="entry name" value="ZINC FINGER PROTEIN 830"/>
    <property type="match status" value="1"/>
</dbReference>
<keyword evidence="3" id="KW-0479">Metal-binding</keyword>
<dbReference type="GO" id="GO:0033260">
    <property type="term" value="P:nuclear DNA replication"/>
    <property type="evidence" value="ECO:0007669"/>
    <property type="project" value="TreeGrafter"/>
</dbReference>
<dbReference type="PANTHER" id="PTHR13278">
    <property type="entry name" value="ZINC FINGER PROTEIN 830"/>
    <property type="match status" value="1"/>
</dbReference>
<evidence type="ECO:0000256" key="5">
    <source>
        <dbReference type="ARBA" id="ARBA00022833"/>
    </source>
</evidence>
<accession>A0A443SU49</accession>
<keyword evidence="6" id="KW-0539">Nucleus</keyword>
<dbReference type="GO" id="GO:0033314">
    <property type="term" value="P:mitotic DNA replication checkpoint signaling"/>
    <property type="evidence" value="ECO:0007669"/>
    <property type="project" value="TreeGrafter"/>
</dbReference>
<dbReference type="STRING" id="299467.A0A443SU49"/>
<evidence type="ECO:0000259" key="9">
    <source>
        <dbReference type="Pfam" id="PF23406"/>
    </source>
</evidence>
<evidence type="ECO:0000313" key="11">
    <source>
        <dbReference type="Proteomes" id="UP000288716"/>
    </source>
</evidence>
<keyword evidence="7" id="KW-0175">Coiled coil</keyword>